<dbReference type="GO" id="GO:0004129">
    <property type="term" value="F:cytochrome-c oxidase activity"/>
    <property type="evidence" value="ECO:0007669"/>
    <property type="project" value="UniProtKB-EC"/>
</dbReference>
<comment type="function">
    <text evidence="6">Subunits I and II form the functional core of the enzyme complex. Electrons originating in cytochrome c are transferred via heme a and Cu(A) to the binuclear center formed by heme a3 and Cu(B).</text>
</comment>
<keyword evidence="10" id="KW-0472">Membrane</keyword>
<comment type="subcellular location">
    <subcellularLocation>
        <location evidence="1">Cell envelope</location>
    </subcellularLocation>
</comment>
<dbReference type="SUPFAM" id="SSF49503">
    <property type="entry name" value="Cupredoxins"/>
    <property type="match status" value="1"/>
</dbReference>
<reference evidence="13 14" key="1">
    <citation type="submission" date="2020-08" db="EMBL/GenBank/DDBJ databases">
        <title>Bridging the membrane lipid divide: bacteria of the FCB group superphylum have the potential to synthesize archaeal ether lipids.</title>
        <authorList>
            <person name="Villanueva L."/>
            <person name="Von Meijenfeldt F.A.B."/>
            <person name="Westbye A.B."/>
            <person name="Yadav S."/>
            <person name="Hopmans E.C."/>
            <person name="Dutilh B.E."/>
            <person name="Sinninghe Damste J.S."/>
        </authorList>
    </citation>
    <scope>NUCLEOTIDE SEQUENCE [LARGE SCALE GENOMIC DNA]</scope>
    <source>
        <strain evidence="13">NIOZ-UU36</strain>
    </source>
</reference>
<dbReference type="Gene3D" id="2.60.40.420">
    <property type="entry name" value="Cupredoxins - blue copper proteins"/>
    <property type="match status" value="1"/>
</dbReference>
<evidence type="ECO:0000256" key="7">
    <source>
        <dbReference type="ARBA" id="ARBA00031399"/>
    </source>
</evidence>
<evidence type="ECO:0000256" key="1">
    <source>
        <dbReference type="ARBA" id="ARBA00004196"/>
    </source>
</evidence>
<dbReference type="GO" id="GO:0030313">
    <property type="term" value="C:cell envelope"/>
    <property type="evidence" value="ECO:0007669"/>
    <property type="project" value="UniProtKB-SubCell"/>
</dbReference>
<keyword evidence="10" id="KW-1133">Transmembrane helix</keyword>
<evidence type="ECO:0000256" key="3">
    <source>
        <dbReference type="ARBA" id="ARBA00022723"/>
    </source>
</evidence>
<feature type="domain" description="Cytochrome c" evidence="12">
    <location>
        <begin position="233"/>
        <end position="336"/>
    </location>
</feature>
<evidence type="ECO:0000256" key="2">
    <source>
        <dbReference type="ARBA" id="ARBA00022617"/>
    </source>
</evidence>
<evidence type="ECO:0000256" key="8">
    <source>
        <dbReference type="ARBA" id="ARBA00047816"/>
    </source>
</evidence>
<feature type="domain" description="Cytochrome oxidase subunit II copper A binding" evidence="11">
    <location>
        <begin position="25"/>
        <end position="148"/>
    </location>
</feature>
<organism evidence="13 14">
    <name type="scientific">Candidatus Desulfolinea nitratireducens</name>
    <dbReference type="NCBI Taxonomy" id="2841698"/>
    <lineage>
        <taxon>Bacteria</taxon>
        <taxon>Bacillati</taxon>
        <taxon>Chloroflexota</taxon>
        <taxon>Anaerolineae</taxon>
        <taxon>Anaerolineales</taxon>
        <taxon>Anaerolineales incertae sedis</taxon>
        <taxon>Candidatus Desulfolinea</taxon>
    </lineage>
</organism>
<evidence type="ECO:0000256" key="6">
    <source>
        <dbReference type="ARBA" id="ARBA00024688"/>
    </source>
</evidence>
<proteinExistence type="predicted"/>
<evidence type="ECO:0000313" key="13">
    <source>
        <dbReference type="EMBL" id="MBC8334795.1"/>
    </source>
</evidence>
<dbReference type="GO" id="GO:0005507">
    <property type="term" value="F:copper ion binding"/>
    <property type="evidence" value="ECO:0007669"/>
    <property type="project" value="InterPro"/>
</dbReference>
<keyword evidence="3 9" id="KW-0479">Metal-binding</keyword>
<dbReference type="Pfam" id="PF00116">
    <property type="entry name" value="COX2"/>
    <property type="match status" value="1"/>
</dbReference>
<gene>
    <name evidence="13" type="ORF">H8E29_05985</name>
</gene>
<dbReference type="Proteomes" id="UP000614469">
    <property type="component" value="Unassembled WGS sequence"/>
</dbReference>
<keyword evidence="5" id="KW-0186">Copper</keyword>
<dbReference type="InterPro" id="IPR008972">
    <property type="entry name" value="Cupredoxin"/>
</dbReference>
<dbReference type="PROSITE" id="PS00078">
    <property type="entry name" value="COX2"/>
    <property type="match status" value="1"/>
</dbReference>
<evidence type="ECO:0000313" key="14">
    <source>
        <dbReference type="Proteomes" id="UP000614469"/>
    </source>
</evidence>
<dbReference type="InterPro" id="IPR009056">
    <property type="entry name" value="Cyt_c-like_dom"/>
</dbReference>
<evidence type="ECO:0000256" key="4">
    <source>
        <dbReference type="ARBA" id="ARBA00023004"/>
    </source>
</evidence>
<dbReference type="PROSITE" id="PS51007">
    <property type="entry name" value="CYTC"/>
    <property type="match status" value="1"/>
</dbReference>
<evidence type="ECO:0000256" key="10">
    <source>
        <dbReference type="SAM" id="Phobius"/>
    </source>
</evidence>
<feature type="transmembrane region" description="Helical" evidence="10">
    <location>
        <begin position="20"/>
        <end position="40"/>
    </location>
</feature>
<accession>A0A8J6NKX4</accession>
<dbReference type="GO" id="GO:0016020">
    <property type="term" value="C:membrane"/>
    <property type="evidence" value="ECO:0007669"/>
    <property type="project" value="InterPro"/>
</dbReference>
<dbReference type="Pfam" id="PF00034">
    <property type="entry name" value="Cytochrom_C"/>
    <property type="match status" value="1"/>
</dbReference>
<dbReference type="SUPFAM" id="SSF46626">
    <property type="entry name" value="Cytochrome c"/>
    <property type="match status" value="1"/>
</dbReference>
<dbReference type="InterPro" id="IPR002429">
    <property type="entry name" value="CcO_II-like_C"/>
</dbReference>
<evidence type="ECO:0000259" key="11">
    <source>
        <dbReference type="PROSITE" id="PS50857"/>
    </source>
</evidence>
<protein>
    <recommendedName>
        <fullName evidence="7">Cytochrome aa3 subunit 2</fullName>
    </recommendedName>
</protein>
<evidence type="ECO:0000256" key="5">
    <source>
        <dbReference type="ARBA" id="ARBA00023008"/>
    </source>
</evidence>
<dbReference type="InterPro" id="IPR036909">
    <property type="entry name" value="Cyt_c-like_dom_sf"/>
</dbReference>
<name>A0A8J6NKX4_9CHLR</name>
<dbReference type="InterPro" id="IPR001505">
    <property type="entry name" value="Copper_CuA"/>
</dbReference>
<dbReference type="EMBL" id="JACNJN010000080">
    <property type="protein sequence ID" value="MBC8334795.1"/>
    <property type="molecule type" value="Genomic_DNA"/>
</dbReference>
<keyword evidence="10" id="KW-0812">Transmembrane</keyword>
<dbReference type="AlphaFoldDB" id="A0A8J6NKX4"/>
<dbReference type="Gene3D" id="1.10.760.10">
    <property type="entry name" value="Cytochrome c-like domain"/>
    <property type="match status" value="1"/>
</dbReference>
<comment type="caution">
    <text evidence="13">The sequence shown here is derived from an EMBL/GenBank/DDBJ whole genome shotgun (WGS) entry which is preliminary data.</text>
</comment>
<dbReference type="InterPro" id="IPR051403">
    <property type="entry name" value="NosZ/Cyto_c_oxidase_sub2"/>
</dbReference>
<dbReference type="PANTHER" id="PTHR42838:SF2">
    <property type="entry name" value="NITROUS-OXIDE REDUCTASE"/>
    <property type="match status" value="1"/>
</dbReference>
<sequence>MSGIYLDHDGIIGRMNEKLALVFVIVVLVGGGIAIGFGWWQGQSNIVTLHARMPETGGWIPDNLTVAANQPLDLRLTSDDVQHGFAIGQSDQPAVDINPGVVTELTLKFDQPGTYTYYCTRWCGVNHWRMRGTITVTGESVEQVVTPPLFVQIGLDIDAPHEAEFIPSSKPSAQNGENLRFELSAYQTSEYYRSHSPEQAWVDLRKDLTLAAYSDLQLWDAVAFIWQTNTSEDALSEAEELYAQNCAACHGVSGAGDGVFSDQQVPVMGEADEAFSGHEIVLPTDFTDPHHILSASPAALQGKLIRGGMGTGMPMWGVIFTEEQTWSLVSYLYSFQFKEVH</sequence>
<comment type="catalytic activity">
    <reaction evidence="8">
        <text>4 Fe(II)-[cytochrome c] + O2 + 8 H(+)(in) = 4 Fe(III)-[cytochrome c] + 2 H2O + 4 H(+)(out)</text>
        <dbReference type="Rhea" id="RHEA:11436"/>
        <dbReference type="Rhea" id="RHEA-COMP:10350"/>
        <dbReference type="Rhea" id="RHEA-COMP:14399"/>
        <dbReference type="ChEBI" id="CHEBI:15377"/>
        <dbReference type="ChEBI" id="CHEBI:15378"/>
        <dbReference type="ChEBI" id="CHEBI:15379"/>
        <dbReference type="ChEBI" id="CHEBI:29033"/>
        <dbReference type="ChEBI" id="CHEBI:29034"/>
        <dbReference type="EC" id="7.1.1.9"/>
    </reaction>
</comment>
<dbReference type="GO" id="GO:0020037">
    <property type="term" value="F:heme binding"/>
    <property type="evidence" value="ECO:0007669"/>
    <property type="project" value="InterPro"/>
</dbReference>
<keyword evidence="2 9" id="KW-0349">Heme</keyword>
<keyword evidence="4 9" id="KW-0408">Iron</keyword>
<dbReference type="PROSITE" id="PS50857">
    <property type="entry name" value="COX2_CUA"/>
    <property type="match status" value="1"/>
</dbReference>
<evidence type="ECO:0000259" key="12">
    <source>
        <dbReference type="PROSITE" id="PS51007"/>
    </source>
</evidence>
<evidence type="ECO:0000256" key="9">
    <source>
        <dbReference type="PROSITE-ProRule" id="PRU00433"/>
    </source>
</evidence>
<dbReference type="PANTHER" id="PTHR42838">
    <property type="entry name" value="CYTOCHROME C OXIDASE SUBUNIT II"/>
    <property type="match status" value="1"/>
</dbReference>